<dbReference type="PANTHER" id="PTHR22991">
    <property type="entry name" value="PROTEIN CBG13490"/>
    <property type="match status" value="1"/>
</dbReference>
<dbReference type="InterPro" id="IPR016187">
    <property type="entry name" value="CTDL_fold"/>
</dbReference>
<dbReference type="WBParaSite" id="ACRNAN_scaffold8397.g9729.t1">
    <property type="protein sequence ID" value="ACRNAN_scaffold8397.g9729.t1"/>
    <property type="gene ID" value="ACRNAN_scaffold8397.g9729"/>
</dbReference>
<dbReference type="PROSITE" id="PS50041">
    <property type="entry name" value="C_TYPE_LECTIN_2"/>
    <property type="match status" value="1"/>
</dbReference>
<dbReference type="InterPro" id="IPR001304">
    <property type="entry name" value="C-type_lectin-like"/>
</dbReference>
<dbReference type="Gene3D" id="3.10.100.10">
    <property type="entry name" value="Mannose-Binding Protein A, subunit A"/>
    <property type="match status" value="1"/>
</dbReference>
<keyword evidence="4" id="KW-1185">Reference proteome</keyword>
<accession>A0A914EJQ2</accession>
<reference evidence="5" key="1">
    <citation type="submission" date="2022-11" db="UniProtKB">
        <authorList>
            <consortium name="WormBaseParasite"/>
        </authorList>
    </citation>
    <scope>IDENTIFICATION</scope>
</reference>
<evidence type="ECO:0000256" key="2">
    <source>
        <dbReference type="SAM" id="SignalP"/>
    </source>
</evidence>
<evidence type="ECO:0000313" key="5">
    <source>
        <dbReference type="WBParaSite" id="ACRNAN_scaffold8397.g9729.t1"/>
    </source>
</evidence>
<dbReference type="Pfam" id="PF00059">
    <property type="entry name" value="Lectin_C"/>
    <property type="match status" value="1"/>
</dbReference>
<dbReference type="Proteomes" id="UP000887540">
    <property type="component" value="Unplaced"/>
</dbReference>
<dbReference type="PANTHER" id="PTHR22991:SF44">
    <property type="entry name" value="C-TYPE LECTIN-RELATED"/>
    <property type="match status" value="1"/>
</dbReference>
<name>A0A914EJQ2_9BILA</name>
<dbReference type="AlphaFoldDB" id="A0A914EJQ2"/>
<dbReference type="InterPro" id="IPR050976">
    <property type="entry name" value="Snaclec"/>
</dbReference>
<dbReference type="SUPFAM" id="SSF56436">
    <property type="entry name" value="C-type lectin-like"/>
    <property type="match status" value="1"/>
</dbReference>
<sequence length="163" mass="18537">MYKSMFPICILAFVFILYADATCPPDTYPGANSTWCYKLYETPMTFENAKTVCLNLNNSGNLACIHNAFENSLIRSLISSNKTNLWWLGGYAYVHKDMWDWVGWEWVDGSSFAYNNFYKADNTPSESDVLEINAATGYWNAVDLNNVGLDYALPFVCQLKPTQ</sequence>
<dbReference type="InterPro" id="IPR016186">
    <property type="entry name" value="C-type_lectin-like/link_sf"/>
</dbReference>
<evidence type="ECO:0000313" key="4">
    <source>
        <dbReference type="Proteomes" id="UP000887540"/>
    </source>
</evidence>
<keyword evidence="1" id="KW-1015">Disulfide bond</keyword>
<proteinExistence type="predicted"/>
<organism evidence="4 5">
    <name type="scientific">Acrobeloides nanus</name>
    <dbReference type="NCBI Taxonomy" id="290746"/>
    <lineage>
        <taxon>Eukaryota</taxon>
        <taxon>Metazoa</taxon>
        <taxon>Ecdysozoa</taxon>
        <taxon>Nematoda</taxon>
        <taxon>Chromadorea</taxon>
        <taxon>Rhabditida</taxon>
        <taxon>Tylenchina</taxon>
        <taxon>Cephalobomorpha</taxon>
        <taxon>Cephaloboidea</taxon>
        <taxon>Cephalobidae</taxon>
        <taxon>Acrobeloides</taxon>
    </lineage>
</organism>
<keyword evidence="2" id="KW-0732">Signal</keyword>
<evidence type="ECO:0000259" key="3">
    <source>
        <dbReference type="PROSITE" id="PS50041"/>
    </source>
</evidence>
<dbReference type="CDD" id="cd00037">
    <property type="entry name" value="CLECT"/>
    <property type="match status" value="1"/>
</dbReference>
<feature type="signal peptide" evidence="2">
    <location>
        <begin position="1"/>
        <end position="21"/>
    </location>
</feature>
<dbReference type="SMART" id="SM00034">
    <property type="entry name" value="CLECT"/>
    <property type="match status" value="1"/>
</dbReference>
<protein>
    <submittedName>
        <fullName evidence="5">C-type lectin domain-containing protein</fullName>
    </submittedName>
</protein>
<feature type="domain" description="C-type lectin" evidence="3">
    <location>
        <begin position="32"/>
        <end position="140"/>
    </location>
</feature>
<feature type="chain" id="PRO_5037736945" evidence="2">
    <location>
        <begin position="22"/>
        <end position="163"/>
    </location>
</feature>
<evidence type="ECO:0000256" key="1">
    <source>
        <dbReference type="ARBA" id="ARBA00023157"/>
    </source>
</evidence>